<dbReference type="SUPFAM" id="SSF53474">
    <property type="entry name" value="alpha/beta-Hydrolases"/>
    <property type="match status" value="1"/>
</dbReference>
<gene>
    <name evidence="6" type="ORF">Rrhod_0021</name>
</gene>
<dbReference type="PANTHER" id="PTHR43107:SF15">
    <property type="entry name" value="FATTY ACID TRANSPORT PROTEIN 3, ISOFORM A"/>
    <property type="match status" value="1"/>
</dbReference>
<evidence type="ECO:0000256" key="2">
    <source>
        <dbReference type="ARBA" id="ARBA00022598"/>
    </source>
</evidence>
<dbReference type="RefSeq" id="WP_010836102.1">
    <property type="nucleotide sequence ID" value="NZ_APMY01000003.1"/>
</dbReference>
<accession>R7WT79</accession>
<evidence type="ECO:0000256" key="4">
    <source>
        <dbReference type="ARBA" id="ARBA00022840"/>
    </source>
</evidence>
<dbReference type="Gene3D" id="3.40.50.12780">
    <property type="entry name" value="N-terminal domain of ligase-like"/>
    <property type="match status" value="1"/>
</dbReference>
<evidence type="ECO:0000256" key="3">
    <source>
        <dbReference type="ARBA" id="ARBA00022741"/>
    </source>
</evidence>
<evidence type="ECO:0000313" key="7">
    <source>
        <dbReference type="Proteomes" id="UP000013525"/>
    </source>
</evidence>
<dbReference type="InterPro" id="IPR000873">
    <property type="entry name" value="AMP-dep_synth/lig_dom"/>
</dbReference>
<dbReference type="GO" id="GO:0005886">
    <property type="term" value="C:plasma membrane"/>
    <property type="evidence" value="ECO:0007669"/>
    <property type="project" value="TreeGrafter"/>
</dbReference>
<dbReference type="Pfam" id="PF00501">
    <property type="entry name" value="AMP-binding"/>
    <property type="match status" value="1"/>
</dbReference>
<feature type="domain" description="AMP-dependent synthetase/ligase" evidence="5">
    <location>
        <begin position="492"/>
        <end position="825"/>
    </location>
</feature>
<keyword evidence="3" id="KW-0547">Nucleotide-binding</keyword>
<keyword evidence="7" id="KW-1185">Reference proteome</keyword>
<dbReference type="EMBL" id="APMY01000003">
    <property type="protein sequence ID" value="EOM78485.1"/>
    <property type="molecule type" value="Genomic_DNA"/>
</dbReference>
<comment type="similarity">
    <text evidence="1">Belongs to the ATP-dependent AMP-binding enzyme family.</text>
</comment>
<dbReference type="Proteomes" id="UP000013525">
    <property type="component" value="Unassembled WGS sequence"/>
</dbReference>
<dbReference type="GO" id="GO:0005324">
    <property type="term" value="F:long-chain fatty acid transmembrane transporter activity"/>
    <property type="evidence" value="ECO:0007669"/>
    <property type="project" value="TreeGrafter"/>
</dbReference>
<dbReference type="SUPFAM" id="SSF56801">
    <property type="entry name" value="Acetyl-CoA synthetase-like"/>
    <property type="match status" value="1"/>
</dbReference>
<reference evidence="6 7" key="1">
    <citation type="journal article" date="2013" name="Genome Announc.">
        <title>Draft Genome Sequence of Rhodococcus rhodnii Strain LMG5362, a Symbiont of Rhodnius prolixus (Hemiptera, Reduviidae, Triatominae), the Principle Vector of Trypanosoma cruzi.</title>
        <authorList>
            <person name="Pachebat J.A."/>
            <person name="van Keulen G."/>
            <person name="Whitten M.M."/>
            <person name="Girdwood S."/>
            <person name="Del Sol R."/>
            <person name="Dyson P.J."/>
            <person name="Facey P.D."/>
        </authorList>
    </citation>
    <scope>NUCLEOTIDE SEQUENCE [LARGE SCALE GENOMIC DNA]</scope>
    <source>
        <strain evidence="6 7">LMG 5362</strain>
    </source>
</reference>
<dbReference type="eggNOG" id="COG0318">
    <property type="taxonomic scope" value="Bacteria"/>
</dbReference>
<protein>
    <submittedName>
        <fullName evidence="6">Acyl-CoA synthetase</fullName>
    </submittedName>
</protein>
<evidence type="ECO:0000256" key="1">
    <source>
        <dbReference type="ARBA" id="ARBA00006432"/>
    </source>
</evidence>
<evidence type="ECO:0000313" key="6">
    <source>
        <dbReference type="EMBL" id="EOM78485.1"/>
    </source>
</evidence>
<dbReference type="InterPro" id="IPR042099">
    <property type="entry name" value="ANL_N_sf"/>
</dbReference>
<dbReference type="PANTHER" id="PTHR43107">
    <property type="entry name" value="LONG-CHAIN FATTY ACID TRANSPORT PROTEIN"/>
    <property type="match status" value="1"/>
</dbReference>
<dbReference type="Gene3D" id="3.40.50.1820">
    <property type="entry name" value="alpha/beta hydrolase"/>
    <property type="match status" value="1"/>
</dbReference>
<keyword evidence="4" id="KW-0067">ATP-binding</keyword>
<dbReference type="NCBIfam" id="NF005898">
    <property type="entry name" value="PRK07868.1"/>
    <property type="match status" value="1"/>
</dbReference>
<dbReference type="AlphaFoldDB" id="R7WT79"/>
<dbReference type="GO" id="GO:0044539">
    <property type="term" value="P:long-chain fatty acid import into cell"/>
    <property type="evidence" value="ECO:0007669"/>
    <property type="project" value="TreeGrafter"/>
</dbReference>
<name>R7WT79_9NOCA</name>
<dbReference type="InterPro" id="IPR029058">
    <property type="entry name" value="AB_hydrolase_fold"/>
</dbReference>
<keyword evidence="2" id="KW-0436">Ligase</keyword>
<dbReference type="GO" id="GO:0004467">
    <property type="term" value="F:long-chain fatty acid-CoA ligase activity"/>
    <property type="evidence" value="ECO:0007669"/>
    <property type="project" value="TreeGrafter"/>
</dbReference>
<dbReference type="PATRIC" id="fig|1273125.3.peg.22"/>
<organism evidence="6 7">
    <name type="scientific">Rhodococcus rhodnii LMG 5362</name>
    <dbReference type="NCBI Taxonomy" id="1273125"/>
    <lineage>
        <taxon>Bacteria</taxon>
        <taxon>Bacillati</taxon>
        <taxon>Actinomycetota</taxon>
        <taxon>Actinomycetes</taxon>
        <taxon>Mycobacteriales</taxon>
        <taxon>Nocardiaceae</taxon>
        <taxon>Rhodococcus</taxon>
    </lineage>
</organism>
<proteinExistence type="inferred from homology"/>
<sequence length="1029" mass="109843">MPQQYGSCELVPRMRKGVRVRAARAEVDVSTGGSSEDPSRGLSTTLFGPVRRIFATAQNGLEVVRLGGLEMDRTRSPYEIVERTPMYRLRRYFPRDDVRATSAPPVVLVPPMMMSADVYDVTKDDGAVAILHRAGLDPWVVDFGSPDVEEGGLDRNLADHILAISDVVDAVKSHTGRDVHLGGYSQGGMFAYQAAAYRRSSAIASIVTFGSPVDTLGGLPFGIPADLASGAAEFLADHVFTHLAVTGWMARTGFQLLDPVKSVRTRLDFLRQLHDRDALLPREQQRRFLAAEGWVAWSGPAVADLLRQFVVHNRMLTGGFVIRDAPVSLAEITVPVLAFSGEVDDIGQTVAVRGIARAAPRAEVHESVLRSGHFGLVVGSGSVTHSWPTTAEWVLWREGLGPEPSAIERMSTTASARAYSSGTLTARLIHTAASAAEVGLGVGRVVGDIASGTVRSGLELSSEASRALPRLARLGQIQSHSRISLGLLLAERRRKAPSGEFFLFDDRVHTNAAVGDRVDRIVAGLIHEGVRPGARVGILMDTRPSALATAAALSRIGAVAVQLPADAERLCEALEIAAVTRVVTDPEHLAAATTADVAVLVLGGGDLRTLDIDVDSGATVTDLEHLDVDSFELPAWYVPDPGLAREVAFIFFTEIDGRLEQRQITNHRWALSAFGTASAADLDGSDTVLCLTPMHHPSALLAAVGGAVAGGARIAVARTVDQADFTRLVHRYGVTVVSYTWAMLREVTGEESSAIGPGGLHPIRLFMGAGMPVGLWNRTVEHFSPAGVLEFYASSEGNVVLANVSGTKVGCKGRPLPGSADVKVGAWDPVTREFLLDDRGFVRECEDDEVGLLLGQAGDVATIQGTALRSVFAPGDAWTPTEHLFRRDSDGDHWLMDRGDDVVLTDDGPVYGQPIVDALGSLDTIDLAVVYGVRVGDRDLVVAAYTLRDGRAPTAAQLEDALDVLPAAGRPDILATVPEIAVSPSFRPSDRGLREQGLPAPGPRVRCLDRETGSYKRLTKAAVARLSGE</sequence>
<comment type="caution">
    <text evidence="6">The sequence shown here is derived from an EMBL/GenBank/DDBJ whole genome shotgun (WGS) entry which is preliminary data.</text>
</comment>
<dbReference type="eggNOG" id="COG3243">
    <property type="taxonomic scope" value="Bacteria"/>
</dbReference>
<evidence type="ECO:0000259" key="5">
    <source>
        <dbReference type="Pfam" id="PF00501"/>
    </source>
</evidence>
<dbReference type="GO" id="GO:0005524">
    <property type="term" value="F:ATP binding"/>
    <property type="evidence" value="ECO:0007669"/>
    <property type="project" value="UniProtKB-KW"/>
</dbReference>